<dbReference type="Pfam" id="PF00440">
    <property type="entry name" value="TetR_N"/>
    <property type="match status" value="1"/>
</dbReference>
<reference evidence="6 7" key="1">
    <citation type="journal article" date="2022" name="BMC Genomics">
        <title>Comparative genome analysis of mycobacteria focusing on tRNA and non-coding RNA.</title>
        <authorList>
            <person name="Behra P.R.K."/>
            <person name="Pettersson B.M.F."/>
            <person name="Ramesh M."/>
            <person name="Das S."/>
            <person name="Dasgupta S."/>
            <person name="Kirsebom L.A."/>
        </authorList>
    </citation>
    <scope>NUCLEOTIDE SEQUENCE [LARGE SCALE GENOMIC DNA]</scope>
    <source>
        <strain evidence="6 7">DSM 44078</strain>
    </source>
</reference>
<keyword evidence="1" id="KW-0805">Transcription regulation</keyword>
<dbReference type="PROSITE" id="PS50977">
    <property type="entry name" value="HTH_TETR_2"/>
    <property type="match status" value="1"/>
</dbReference>
<keyword evidence="2 4" id="KW-0238">DNA-binding</keyword>
<evidence type="ECO:0000313" key="6">
    <source>
        <dbReference type="EMBL" id="MCV7228189.1"/>
    </source>
</evidence>
<evidence type="ECO:0000256" key="4">
    <source>
        <dbReference type="PROSITE-ProRule" id="PRU00335"/>
    </source>
</evidence>
<dbReference type="PROSITE" id="PS01081">
    <property type="entry name" value="HTH_TETR_1"/>
    <property type="match status" value="1"/>
</dbReference>
<feature type="DNA-binding region" description="H-T-H motif" evidence="4">
    <location>
        <begin position="30"/>
        <end position="49"/>
    </location>
</feature>
<dbReference type="SUPFAM" id="SSF46689">
    <property type="entry name" value="Homeodomain-like"/>
    <property type="match status" value="1"/>
</dbReference>
<keyword evidence="3" id="KW-0804">Transcription</keyword>
<sequence length="191" mass="20544">MARSRNTDIDDAVLGATLELLGELGYADLSIGQVASRAGVHRPAVYRRWPSKRHLIVDAVVSELGVAPTPDTGDLRADLIVGITTLATALGGTTLGAILPALVSDLARDPDLSEDFLRRVFVPRRESTARTLESARQRGAIRESFDMEFVLDALAAPVYYRVLFRHLPVDAALATQTVDAVLAALTVDGVR</sequence>
<feature type="domain" description="HTH tetR-type" evidence="5">
    <location>
        <begin position="7"/>
        <end position="67"/>
    </location>
</feature>
<dbReference type="Pfam" id="PF16859">
    <property type="entry name" value="TetR_C_11"/>
    <property type="match status" value="1"/>
</dbReference>
<comment type="caution">
    <text evidence="6">The sequence shown here is derived from an EMBL/GenBank/DDBJ whole genome shotgun (WGS) entry which is preliminary data.</text>
</comment>
<dbReference type="RefSeq" id="WP_264069258.1">
    <property type="nucleotide sequence ID" value="NZ_JACKTY010000031.1"/>
</dbReference>
<accession>A0ABT3CFD9</accession>
<evidence type="ECO:0000256" key="1">
    <source>
        <dbReference type="ARBA" id="ARBA00023015"/>
    </source>
</evidence>
<dbReference type="Gene3D" id="1.10.10.60">
    <property type="entry name" value="Homeodomain-like"/>
    <property type="match status" value="1"/>
</dbReference>
<dbReference type="InterPro" id="IPR009057">
    <property type="entry name" value="Homeodomain-like_sf"/>
</dbReference>
<gene>
    <name evidence="6" type="ORF">H7J73_19435</name>
</gene>
<dbReference type="InterPro" id="IPR023772">
    <property type="entry name" value="DNA-bd_HTH_TetR-type_CS"/>
</dbReference>
<dbReference type="PANTHER" id="PTHR30055">
    <property type="entry name" value="HTH-TYPE TRANSCRIPTIONAL REGULATOR RUTR"/>
    <property type="match status" value="1"/>
</dbReference>
<dbReference type="Proteomes" id="UP001526201">
    <property type="component" value="Unassembled WGS sequence"/>
</dbReference>
<evidence type="ECO:0000256" key="3">
    <source>
        <dbReference type="ARBA" id="ARBA00023163"/>
    </source>
</evidence>
<dbReference type="InterPro" id="IPR036271">
    <property type="entry name" value="Tet_transcr_reg_TetR-rel_C_sf"/>
</dbReference>
<dbReference type="PANTHER" id="PTHR30055:SF148">
    <property type="entry name" value="TETR-FAMILY TRANSCRIPTIONAL REGULATOR"/>
    <property type="match status" value="1"/>
</dbReference>
<organism evidence="6 7">
    <name type="scientific">Mycolicibacterium komossense</name>
    <dbReference type="NCBI Taxonomy" id="1779"/>
    <lineage>
        <taxon>Bacteria</taxon>
        <taxon>Bacillati</taxon>
        <taxon>Actinomycetota</taxon>
        <taxon>Actinomycetes</taxon>
        <taxon>Mycobacteriales</taxon>
        <taxon>Mycobacteriaceae</taxon>
        <taxon>Mycolicibacterium</taxon>
    </lineage>
</organism>
<dbReference type="PRINTS" id="PR00455">
    <property type="entry name" value="HTHTETR"/>
</dbReference>
<evidence type="ECO:0000256" key="2">
    <source>
        <dbReference type="ARBA" id="ARBA00023125"/>
    </source>
</evidence>
<protein>
    <submittedName>
        <fullName evidence="6">TetR/AcrR family transcriptional regulator</fullName>
    </submittedName>
</protein>
<evidence type="ECO:0000259" key="5">
    <source>
        <dbReference type="PROSITE" id="PS50977"/>
    </source>
</evidence>
<proteinExistence type="predicted"/>
<dbReference type="SUPFAM" id="SSF48498">
    <property type="entry name" value="Tetracyclin repressor-like, C-terminal domain"/>
    <property type="match status" value="1"/>
</dbReference>
<dbReference type="InterPro" id="IPR001647">
    <property type="entry name" value="HTH_TetR"/>
</dbReference>
<evidence type="ECO:0000313" key="7">
    <source>
        <dbReference type="Proteomes" id="UP001526201"/>
    </source>
</evidence>
<dbReference type="InterPro" id="IPR011075">
    <property type="entry name" value="TetR_C"/>
</dbReference>
<dbReference type="Gene3D" id="1.10.357.10">
    <property type="entry name" value="Tetracycline Repressor, domain 2"/>
    <property type="match status" value="1"/>
</dbReference>
<keyword evidence="7" id="KW-1185">Reference proteome</keyword>
<dbReference type="InterPro" id="IPR050109">
    <property type="entry name" value="HTH-type_TetR-like_transc_reg"/>
</dbReference>
<name>A0ABT3CFD9_9MYCO</name>
<dbReference type="EMBL" id="JACKTY010000031">
    <property type="protein sequence ID" value="MCV7228189.1"/>
    <property type="molecule type" value="Genomic_DNA"/>
</dbReference>